<name>A0A1K1Q1W6_RUMFL</name>
<feature type="transmembrane region" description="Helical" evidence="1">
    <location>
        <begin position="52"/>
        <end position="73"/>
    </location>
</feature>
<dbReference type="AlphaFoldDB" id="A0A1K1Q1W6"/>
<evidence type="ECO:0000256" key="1">
    <source>
        <dbReference type="SAM" id="Phobius"/>
    </source>
</evidence>
<dbReference type="RefSeq" id="WP_072301354.1">
    <property type="nucleotide sequence ID" value="NZ_FPIP01000012.1"/>
</dbReference>
<keyword evidence="1" id="KW-0472">Membrane</keyword>
<evidence type="ECO:0000313" key="3">
    <source>
        <dbReference type="Proteomes" id="UP000183461"/>
    </source>
</evidence>
<dbReference type="Pfam" id="PF11188">
    <property type="entry name" value="DUF2975"/>
    <property type="match status" value="1"/>
</dbReference>
<sequence>MINKNISIIKNSSLVIMILSVLGAISSVSAGVWYYNNTKSCENMKNILAKNIVSYCLYAAILILAALIFFRIFRSGRPFTRGNVWAVRGIAGVFLVKAMLPTFFQLSELGILKTGVMGTGSIFIAVLFLFFAEIMRYGSLLQTESDETL</sequence>
<keyword evidence="1" id="KW-1133">Transmembrane helix</keyword>
<feature type="transmembrane region" description="Helical" evidence="1">
    <location>
        <begin position="12"/>
        <end position="32"/>
    </location>
</feature>
<organism evidence="2 3">
    <name type="scientific">Ruminococcus flavefaciens</name>
    <dbReference type="NCBI Taxonomy" id="1265"/>
    <lineage>
        <taxon>Bacteria</taxon>
        <taxon>Bacillati</taxon>
        <taxon>Bacillota</taxon>
        <taxon>Clostridia</taxon>
        <taxon>Eubacteriales</taxon>
        <taxon>Oscillospiraceae</taxon>
        <taxon>Ruminococcus</taxon>
    </lineage>
</organism>
<gene>
    <name evidence="2" type="ORF">SAMN02910280_0317</name>
</gene>
<reference evidence="3" key="1">
    <citation type="submission" date="2016-11" db="EMBL/GenBank/DDBJ databases">
        <authorList>
            <person name="Varghese N."/>
            <person name="Submissions S."/>
        </authorList>
    </citation>
    <scope>NUCLEOTIDE SEQUENCE [LARGE SCALE GENOMIC DNA]</scope>
    <source>
        <strain evidence="3">YL228</strain>
    </source>
</reference>
<evidence type="ECO:0008006" key="4">
    <source>
        <dbReference type="Google" id="ProtNLM"/>
    </source>
</evidence>
<keyword evidence="1" id="KW-0812">Transmembrane</keyword>
<feature type="transmembrane region" description="Helical" evidence="1">
    <location>
        <begin position="85"/>
        <end position="104"/>
    </location>
</feature>
<proteinExistence type="predicted"/>
<dbReference type="EMBL" id="FPIP01000012">
    <property type="protein sequence ID" value="SFW53756.1"/>
    <property type="molecule type" value="Genomic_DNA"/>
</dbReference>
<feature type="transmembrane region" description="Helical" evidence="1">
    <location>
        <begin position="110"/>
        <end position="132"/>
    </location>
</feature>
<accession>A0A1K1Q1W6</accession>
<protein>
    <recommendedName>
        <fullName evidence="4">DUF2975 family protein</fullName>
    </recommendedName>
</protein>
<dbReference type="InterPro" id="IPR021354">
    <property type="entry name" value="DUF2975"/>
</dbReference>
<evidence type="ECO:0000313" key="2">
    <source>
        <dbReference type="EMBL" id="SFW53756.1"/>
    </source>
</evidence>
<dbReference type="Proteomes" id="UP000183461">
    <property type="component" value="Unassembled WGS sequence"/>
</dbReference>